<evidence type="ECO:0000313" key="4">
    <source>
        <dbReference type="WBParaSite" id="L893_g3927.t1"/>
    </source>
</evidence>
<dbReference type="AlphaFoldDB" id="A0A1I8AAI9"/>
<sequence>MNKEKLPVAAAYTSSNEKYLVRDELYHLCAGSVVQKPIDLKQLVHKPKTRESAGNASELTEAELNPQPPGFDSAFLKQSSGVFDISWQDPTCWFHRSTQRESNASQECLRWFQRLPVLYRRSRAIFTRFCVLVSVLSYQLAIVM</sequence>
<keyword evidence="2" id="KW-1133">Transmembrane helix</keyword>
<evidence type="ECO:0000256" key="2">
    <source>
        <dbReference type="SAM" id="Phobius"/>
    </source>
</evidence>
<accession>A0A1I8AAI9</accession>
<feature type="region of interest" description="Disordered" evidence="1">
    <location>
        <begin position="45"/>
        <end position="73"/>
    </location>
</feature>
<keyword evidence="2" id="KW-0812">Transmembrane</keyword>
<reference evidence="4" key="1">
    <citation type="submission" date="2016-11" db="UniProtKB">
        <authorList>
            <consortium name="WormBaseParasite"/>
        </authorList>
    </citation>
    <scope>IDENTIFICATION</scope>
</reference>
<dbReference type="Proteomes" id="UP000095287">
    <property type="component" value="Unplaced"/>
</dbReference>
<evidence type="ECO:0000313" key="3">
    <source>
        <dbReference type="Proteomes" id="UP000095287"/>
    </source>
</evidence>
<keyword evidence="2" id="KW-0472">Membrane</keyword>
<evidence type="ECO:0000256" key="1">
    <source>
        <dbReference type="SAM" id="MobiDB-lite"/>
    </source>
</evidence>
<dbReference type="WBParaSite" id="L893_g3927.t1">
    <property type="protein sequence ID" value="L893_g3927.t1"/>
    <property type="gene ID" value="L893_g3927"/>
</dbReference>
<proteinExistence type="predicted"/>
<organism evidence="3 4">
    <name type="scientific">Steinernema glaseri</name>
    <dbReference type="NCBI Taxonomy" id="37863"/>
    <lineage>
        <taxon>Eukaryota</taxon>
        <taxon>Metazoa</taxon>
        <taxon>Ecdysozoa</taxon>
        <taxon>Nematoda</taxon>
        <taxon>Chromadorea</taxon>
        <taxon>Rhabditida</taxon>
        <taxon>Tylenchina</taxon>
        <taxon>Panagrolaimomorpha</taxon>
        <taxon>Strongyloidoidea</taxon>
        <taxon>Steinernematidae</taxon>
        <taxon>Steinernema</taxon>
    </lineage>
</organism>
<name>A0A1I8AAI9_9BILA</name>
<protein>
    <submittedName>
        <fullName evidence="4">Uncharacterized protein</fullName>
    </submittedName>
</protein>
<keyword evidence="3" id="KW-1185">Reference proteome</keyword>
<feature type="transmembrane region" description="Helical" evidence="2">
    <location>
        <begin position="125"/>
        <end position="143"/>
    </location>
</feature>